<name>A0A383WJZ8_TETOB</name>
<dbReference type="InterPro" id="IPR016024">
    <property type="entry name" value="ARM-type_fold"/>
</dbReference>
<dbReference type="AlphaFoldDB" id="A0A383WJZ8"/>
<dbReference type="Proteomes" id="UP000256970">
    <property type="component" value="Unassembled WGS sequence"/>
</dbReference>
<dbReference type="PANTHER" id="PTHR21228">
    <property type="entry name" value="FAST LEU-RICH DOMAIN-CONTAINING"/>
    <property type="match status" value="1"/>
</dbReference>
<dbReference type="GO" id="GO:0044528">
    <property type="term" value="P:regulation of mitochondrial mRNA stability"/>
    <property type="evidence" value="ECO:0007669"/>
    <property type="project" value="TreeGrafter"/>
</dbReference>
<dbReference type="SMART" id="SM00952">
    <property type="entry name" value="RAP"/>
    <property type="match status" value="1"/>
</dbReference>
<proteinExistence type="predicted"/>
<feature type="domain" description="RAP" evidence="2">
    <location>
        <begin position="888"/>
        <end position="946"/>
    </location>
</feature>
<dbReference type="GO" id="GO:0035770">
    <property type="term" value="C:ribonucleoprotein granule"/>
    <property type="evidence" value="ECO:0007669"/>
    <property type="project" value="TreeGrafter"/>
</dbReference>
<gene>
    <name evidence="3" type="ORF">BQ4739_LOCUS18125</name>
</gene>
<dbReference type="InterPro" id="IPR013584">
    <property type="entry name" value="RAP"/>
</dbReference>
<keyword evidence="4" id="KW-1185">Reference proteome</keyword>
<dbReference type="PANTHER" id="PTHR21228:SF40">
    <property type="entry name" value="LD45607P"/>
    <property type="match status" value="1"/>
</dbReference>
<dbReference type="PROSITE" id="PS51286">
    <property type="entry name" value="RAP"/>
    <property type="match status" value="1"/>
</dbReference>
<evidence type="ECO:0000256" key="1">
    <source>
        <dbReference type="SAM" id="MobiDB-lite"/>
    </source>
</evidence>
<dbReference type="InterPro" id="IPR050870">
    <property type="entry name" value="FAST_kinase"/>
</dbReference>
<dbReference type="GO" id="GO:0000963">
    <property type="term" value="P:mitochondrial RNA processing"/>
    <property type="evidence" value="ECO:0007669"/>
    <property type="project" value="TreeGrafter"/>
</dbReference>
<dbReference type="EMBL" id="FNXT01001295">
    <property type="protein sequence ID" value="SZX77785.1"/>
    <property type="molecule type" value="Genomic_DNA"/>
</dbReference>
<dbReference type="Pfam" id="PF08373">
    <property type="entry name" value="RAP"/>
    <property type="match status" value="1"/>
</dbReference>
<reference evidence="3 4" key="1">
    <citation type="submission" date="2016-10" db="EMBL/GenBank/DDBJ databases">
        <authorList>
            <person name="Cai Z."/>
        </authorList>
    </citation>
    <scope>NUCLEOTIDE SEQUENCE [LARGE SCALE GENOMIC DNA]</scope>
</reference>
<dbReference type="GO" id="GO:1901259">
    <property type="term" value="P:chloroplast rRNA processing"/>
    <property type="evidence" value="ECO:0007669"/>
    <property type="project" value="TreeGrafter"/>
</dbReference>
<feature type="region of interest" description="Disordered" evidence="1">
    <location>
        <begin position="1"/>
        <end position="53"/>
    </location>
</feature>
<feature type="region of interest" description="Disordered" evidence="1">
    <location>
        <begin position="157"/>
        <end position="210"/>
    </location>
</feature>
<dbReference type="GO" id="GO:0005759">
    <property type="term" value="C:mitochondrial matrix"/>
    <property type="evidence" value="ECO:0007669"/>
    <property type="project" value="TreeGrafter"/>
</dbReference>
<dbReference type="GO" id="GO:0003723">
    <property type="term" value="F:RNA binding"/>
    <property type="evidence" value="ECO:0007669"/>
    <property type="project" value="TreeGrafter"/>
</dbReference>
<evidence type="ECO:0000259" key="2">
    <source>
        <dbReference type="PROSITE" id="PS51286"/>
    </source>
</evidence>
<accession>A0A383WJZ8</accession>
<evidence type="ECO:0000313" key="4">
    <source>
        <dbReference type="Proteomes" id="UP000256970"/>
    </source>
</evidence>
<sequence>MKAAAGSQKDCSEKSCSHSRASPAIQHMQGPEQKHSQGQPQQAPPQAGQQAVQLSPAAVLPQPGLRGQPSGQSFQPVAVALQRGPQPGCRVLPVWAQAGSGEWVPRYHVWWLDAQPDTKATAGAAASTPKVALGKPSVPTTAGGTIQLARISTGCVGSPEHLGSSSQQQRIAGWLGHPPSSQHVQPHSRSGSSSSYGGNNSSSSTGSNSVGQALRHLQLASTPAAARRLWADTSTRHRRDQAVHDSRWVKNAVKSAYSLPTLQQALQQHGAAMDAACCAAAVAKLAHLAAAAQDPAMTGQLLARLWQLLRLQLQQLTCSQLSTVVWACGKLQVHGSEMYTRCLAAIMQQLPSSQATAQDVSNVLYALAKGEAAQAQLHLPHLMAVLLQQQQHASSQAVSNALWAAATLGERLQPEQLQQLIGAFVHTLQQAKPQQAASTMWAAANMGHAMPLADMQLLLEGVAGMAQAAKPREVANVLWAAASMGQQLQPDQLQQLLDSFIGMLPQAKPHEVSNVLWAVARMGRQVEEQQLQQLLHTLLCQLPAAAAQDISNTLWAVASMGQQLEPDQRQQLLATLMQLVPNAGPQCIANTLWAVVTMGQEVLTEQLQHLLARLVSVVPQASSQDVCNTLWACGKLGFIPKQLLSCPAMAGQLQAATAQQLAHAGWACAQLGHRHEQVVCVVLQQAARTMAGQAAAAAAAAAAPAAAGAAAAPGAAAPAAAAGAAAAGAAGSAAGMSGASSFRADDLCNLCWCVAVLDLQHHAGLALQFACCCSEQWSEVGPEGLQQLHQVHCWLLTFQLAGGSGLAGSLSCEQLQQCREAWQAALELAADAAHTSQLLQSVLHAMQHLPVEWAEPPAIAQGSVGTDGAPDGVLVVDVAARTSAGVLLAVEVDGPGHFRQPDGGLMGVLLWRNKALAARGYKLVSIPSTTWEKLAGDEQQQQYLLGRLQPYT</sequence>
<feature type="compositionally biased region" description="Low complexity" evidence="1">
    <location>
        <begin position="188"/>
        <end position="210"/>
    </location>
</feature>
<dbReference type="GO" id="GO:0009507">
    <property type="term" value="C:chloroplast"/>
    <property type="evidence" value="ECO:0007669"/>
    <property type="project" value="GOC"/>
</dbReference>
<feature type="compositionally biased region" description="Low complexity" evidence="1">
    <location>
        <begin position="37"/>
        <end position="51"/>
    </location>
</feature>
<organism evidence="3 4">
    <name type="scientific">Tetradesmus obliquus</name>
    <name type="common">Green alga</name>
    <name type="synonym">Acutodesmus obliquus</name>
    <dbReference type="NCBI Taxonomy" id="3088"/>
    <lineage>
        <taxon>Eukaryota</taxon>
        <taxon>Viridiplantae</taxon>
        <taxon>Chlorophyta</taxon>
        <taxon>core chlorophytes</taxon>
        <taxon>Chlorophyceae</taxon>
        <taxon>CS clade</taxon>
        <taxon>Sphaeropleales</taxon>
        <taxon>Scenedesmaceae</taxon>
        <taxon>Tetradesmus</taxon>
    </lineage>
</organism>
<dbReference type="SUPFAM" id="SSF48371">
    <property type="entry name" value="ARM repeat"/>
    <property type="match status" value="1"/>
</dbReference>
<evidence type="ECO:0000313" key="3">
    <source>
        <dbReference type="EMBL" id="SZX77785.1"/>
    </source>
</evidence>
<protein>
    <recommendedName>
        <fullName evidence="2">RAP domain-containing protein</fullName>
    </recommendedName>
</protein>